<reference evidence="10 11" key="1">
    <citation type="submission" date="2018-05" db="EMBL/GenBank/DDBJ databases">
        <title>Description of Sphingomonas pokkalii sp nov, isolated from the rhizosphere of saline tolerant pokkali rice and its draft genome analysis.</title>
        <authorList>
            <person name="Menon R."/>
            <person name="Kumari S."/>
            <person name="Rameshkumar N."/>
        </authorList>
    </citation>
    <scope>NUCLEOTIDE SEQUENCE [LARGE SCALE GENOMIC DNA]</scope>
    <source>
        <strain evidence="10 11">L3B27</strain>
    </source>
</reference>
<keyword evidence="5 8" id="KW-0067">ATP-binding</keyword>
<protein>
    <recommendedName>
        <fullName evidence="3">asparagine synthase (glutamine-hydrolyzing)</fullName>
        <ecNumber evidence="3">6.3.5.4</ecNumber>
    </recommendedName>
</protein>
<evidence type="ECO:0000313" key="11">
    <source>
        <dbReference type="Proteomes" id="UP000245890"/>
    </source>
</evidence>
<dbReference type="InterPro" id="IPR001962">
    <property type="entry name" value="Asn_synthase"/>
</dbReference>
<gene>
    <name evidence="10" type="primary">asnB</name>
    <name evidence="10" type="ORF">DD559_17480</name>
</gene>
<dbReference type="Gene3D" id="3.40.50.620">
    <property type="entry name" value="HUPs"/>
    <property type="match status" value="2"/>
</dbReference>
<dbReference type="PANTHER" id="PTHR43284">
    <property type="entry name" value="ASPARAGINE SYNTHETASE (GLUTAMINE-HYDROLYZING)"/>
    <property type="match status" value="1"/>
</dbReference>
<dbReference type="InterPro" id="IPR051786">
    <property type="entry name" value="ASN_synthetase/amidase"/>
</dbReference>
<dbReference type="GO" id="GO:0006529">
    <property type="term" value="P:asparagine biosynthetic process"/>
    <property type="evidence" value="ECO:0007669"/>
    <property type="project" value="InterPro"/>
</dbReference>
<feature type="binding site" evidence="8">
    <location>
        <position position="100"/>
    </location>
    <ligand>
        <name>L-glutamine</name>
        <dbReference type="ChEBI" id="CHEBI:58359"/>
    </ligand>
</feature>
<evidence type="ECO:0000259" key="9">
    <source>
        <dbReference type="PROSITE" id="PS51278"/>
    </source>
</evidence>
<dbReference type="EC" id="6.3.5.4" evidence="3"/>
<dbReference type="CDD" id="cd00712">
    <property type="entry name" value="AsnB"/>
    <property type="match status" value="1"/>
</dbReference>
<dbReference type="PIRSF" id="PIRSF001589">
    <property type="entry name" value="Asn_synthetase_glu-h"/>
    <property type="match status" value="1"/>
</dbReference>
<dbReference type="InterPro" id="IPR006426">
    <property type="entry name" value="Asn_synth_AEB"/>
</dbReference>
<comment type="caution">
    <text evidence="10">The sequence shown here is derived from an EMBL/GenBank/DDBJ whole genome shotgun (WGS) entry which is preliminary data.</text>
</comment>
<dbReference type="PROSITE" id="PS51278">
    <property type="entry name" value="GATASE_TYPE_2"/>
    <property type="match status" value="1"/>
</dbReference>
<evidence type="ECO:0000256" key="7">
    <source>
        <dbReference type="ARBA" id="ARBA00048741"/>
    </source>
</evidence>
<keyword evidence="11" id="KW-1185">Reference proteome</keyword>
<comment type="similarity">
    <text evidence="2">Belongs to the asparagine synthetase family.</text>
</comment>
<evidence type="ECO:0000256" key="8">
    <source>
        <dbReference type="PIRSR" id="PIRSR001589-2"/>
    </source>
</evidence>
<dbReference type="Proteomes" id="UP000245890">
    <property type="component" value="Unassembled WGS sequence"/>
</dbReference>
<dbReference type="SUPFAM" id="SSF52402">
    <property type="entry name" value="Adenine nucleotide alpha hydrolases-like"/>
    <property type="match status" value="1"/>
</dbReference>
<organism evidence="10 11">
    <name type="scientific">Sphingomonas pokkalii</name>
    <dbReference type="NCBI Taxonomy" id="2175090"/>
    <lineage>
        <taxon>Bacteria</taxon>
        <taxon>Pseudomonadati</taxon>
        <taxon>Pseudomonadota</taxon>
        <taxon>Alphaproteobacteria</taxon>
        <taxon>Sphingomonadales</taxon>
        <taxon>Sphingomonadaceae</taxon>
        <taxon>Sphingomonas</taxon>
    </lineage>
</organism>
<evidence type="ECO:0000256" key="3">
    <source>
        <dbReference type="ARBA" id="ARBA00012737"/>
    </source>
</evidence>
<dbReference type="PANTHER" id="PTHR43284:SF1">
    <property type="entry name" value="ASPARAGINE SYNTHETASE"/>
    <property type="match status" value="1"/>
</dbReference>
<evidence type="ECO:0000256" key="5">
    <source>
        <dbReference type="ARBA" id="ARBA00022840"/>
    </source>
</evidence>
<dbReference type="RefSeq" id="WP_116470290.1">
    <property type="nucleotide sequence ID" value="NZ_QENQ01000001.1"/>
</dbReference>
<feature type="domain" description="Glutamine amidotransferase type-2" evidence="9">
    <location>
        <begin position="2"/>
        <end position="214"/>
    </location>
</feature>
<dbReference type="EMBL" id="QENQ01000001">
    <property type="protein sequence ID" value="PVX30895.1"/>
    <property type="molecule type" value="Genomic_DNA"/>
</dbReference>
<keyword evidence="6" id="KW-0315">Glutamine amidotransferase</keyword>
<comment type="catalytic activity">
    <reaction evidence="7">
        <text>L-aspartate + L-glutamine + ATP + H2O = L-asparagine + L-glutamate + AMP + diphosphate + H(+)</text>
        <dbReference type="Rhea" id="RHEA:12228"/>
        <dbReference type="ChEBI" id="CHEBI:15377"/>
        <dbReference type="ChEBI" id="CHEBI:15378"/>
        <dbReference type="ChEBI" id="CHEBI:29985"/>
        <dbReference type="ChEBI" id="CHEBI:29991"/>
        <dbReference type="ChEBI" id="CHEBI:30616"/>
        <dbReference type="ChEBI" id="CHEBI:33019"/>
        <dbReference type="ChEBI" id="CHEBI:58048"/>
        <dbReference type="ChEBI" id="CHEBI:58359"/>
        <dbReference type="ChEBI" id="CHEBI:456215"/>
        <dbReference type="EC" id="6.3.5.4"/>
    </reaction>
</comment>
<proteinExistence type="inferred from homology"/>
<dbReference type="Pfam" id="PF00733">
    <property type="entry name" value="Asn_synthase"/>
    <property type="match status" value="1"/>
</dbReference>
<dbReference type="GO" id="GO:0004066">
    <property type="term" value="F:asparagine synthase (glutamine-hydrolyzing) activity"/>
    <property type="evidence" value="ECO:0007669"/>
    <property type="project" value="UniProtKB-EC"/>
</dbReference>
<accession>A0A2U0SHR9</accession>
<keyword evidence="4 8" id="KW-0547">Nucleotide-binding</keyword>
<comment type="pathway">
    <text evidence="1">Amino-acid biosynthesis; L-asparagine biosynthesis; L-asparagine from L-aspartate (L-Gln route): step 1/1.</text>
</comment>
<dbReference type="InterPro" id="IPR033738">
    <property type="entry name" value="AsnB_N"/>
</dbReference>
<dbReference type="GO" id="GO:0005829">
    <property type="term" value="C:cytosol"/>
    <property type="evidence" value="ECO:0007669"/>
    <property type="project" value="TreeGrafter"/>
</dbReference>
<sequence length="628" mass="68187">MSGIVGIFYPGMAKPIDPARIVAMSDAVAHRGRDGSGVWCVAGLGLGHRRLATIDVAGGVQPMALPDQRLAVVLDGAIYNFRAVRAELEEQGACFTTESDTEVLLHGWRAWGPDLLPRLDGVFAFALYDADRQSLFLARDRLGAKPLHIAELTDGAIAFSSELKGLLAHPMFRRAADIRAVEDYLGLGYVPDDACLVAGVEKLAAGHFLLVQRGRSRGRAVRWWDVDFSRRAPGRTRDLKVELLERMRVAVRRHMVADVTLGALLPDSVEGAAMVALMAANSKTAVQTCTLGDAPHGGGESFAGTVARRFATRHRDGLAVLEPGAVLDTLTQAFDEPIADGAAARAYTWSAFARATMAVALSAEGLDAVWPVHPRSRAFVAEERVRALMPIGLRARVLGGLAAVYPEAQWVPQPLRVRPLLHALAGDGASAYAQRLAATDPGMRAGLFTDAARRALAGHRAETRTIAVMRAAPARSSLDRAQYVDIRHRLPGSQLAMLDRSGMMVGLEVRVPWLDHQLVEFVASLPESLRLRGQGRWLMRKAWAPWLPRTLPQGTAGAVALPLADWFRTTLADAAAALPRSPVLQQTGWFERRAFVRLAEDHRSGRADHGALLWQLLVLDRAMTRLFG</sequence>
<dbReference type="OrthoDB" id="9763290at2"/>
<dbReference type="NCBIfam" id="TIGR01536">
    <property type="entry name" value="asn_synth_AEB"/>
    <property type="match status" value="1"/>
</dbReference>
<dbReference type="InterPro" id="IPR017932">
    <property type="entry name" value="GATase_2_dom"/>
</dbReference>
<dbReference type="GO" id="GO:0005524">
    <property type="term" value="F:ATP binding"/>
    <property type="evidence" value="ECO:0007669"/>
    <property type="project" value="UniProtKB-KW"/>
</dbReference>
<evidence type="ECO:0000256" key="4">
    <source>
        <dbReference type="ARBA" id="ARBA00022741"/>
    </source>
</evidence>
<dbReference type="Pfam" id="PF13537">
    <property type="entry name" value="GATase_7"/>
    <property type="match status" value="1"/>
</dbReference>
<dbReference type="SUPFAM" id="SSF56235">
    <property type="entry name" value="N-terminal nucleophile aminohydrolases (Ntn hydrolases)"/>
    <property type="match status" value="1"/>
</dbReference>
<evidence type="ECO:0000256" key="1">
    <source>
        <dbReference type="ARBA" id="ARBA00005187"/>
    </source>
</evidence>
<evidence type="ECO:0000256" key="6">
    <source>
        <dbReference type="ARBA" id="ARBA00022962"/>
    </source>
</evidence>
<dbReference type="Gene3D" id="3.60.20.10">
    <property type="entry name" value="Glutamine Phosphoribosylpyrophosphate, subunit 1, domain 1"/>
    <property type="match status" value="1"/>
</dbReference>
<evidence type="ECO:0000313" key="10">
    <source>
        <dbReference type="EMBL" id="PVX30895.1"/>
    </source>
</evidence>
<dbReference type="AlphaFoldDB" id="A0A2U0SHR9"/>
<dbReference type="InterPro" id="IPR029055">
    <property type="entry name" value="Ntn_hydrolases_N"/>
</dbReference>
<name>A0A2U0SHR9_9SPHN</name>
<evidence type="ECO:0000256" key="2">
    <source>
        <dbReference type="ARBA" id="ARBA00005752"/>
    </source>
</evidence>
<dbReference type="InterPro" id="IPR014729">
    <property type="entry name" value="Rossmann-like_a/b/a_fold"/>
</dbReference>